<dbReference type="AlphaFoldDB" id="A0A6H9UP52"/>
<comment type="caution">
    <text evidence="1">The sequence shown here is derived from an EMBL/GenBank/DDBJ whole genome shotgun (WGS) entry which is preliminary data.</text>
</comment>
<evidence type="ECO:0000313" key="1">
    <source>
        <dbReference type="EMBL" id="KAB1139279.1"/>
    </source>
</evidence>
<dbReference type="EMBL" id="VZRB01000067">
    <property type="protein sequence ID" value="KAB1139279.1"/>
    <property type="molecule type" value="Genomic_DNA"/>
</dbReference>
<sequence length="67" mass="7183">MGNMIVLVLLGVLALVVGGCGCVVWAERGGPRWVRAMATMTLAAGEVVRRSERNRRRDLNGTISDDG</sequence>
<name>A0A6H9UP52_9ACTN</name>
<gene>
    <name evidence="1" type="ORF">F7R91_40570</name>
</gene>
<dbReference type="Proteomes" id="UP000442707">
    <property type="component" value="Unassembled WGS sequence"/>
</dbReference>
<accession>A0A6H9UP52</accession>
<proteinExistence type="predicted"/>
<keyword evidence="2" id="KW-1185">Reference proteome</keyword>
<organism evidence="1 2">
    <name type="scientific">Streptomyces luteolifulvus</name>
    <dbReference type="NCBI Taxonomy" id="2615112"/>
    <lineage>
        <taxon>Bacteria</taxon>
        <taxon>Bacillati</taxon>
        <taxon>Actinomycetota</taxon>
        <taxon>Actinomycetes</taxon>
        <taxon>Kitasatosporales</taxon>
        <taxon>Streptomycetaceae</taxon>
        <taxon>Streptomyces</taxon>
    </lineage>
</organism>
<protein>
    <submittedName>
        <fullName evidence="1">Uncharacterized protein</fullName>
    </submittedName>
</protein>
<reference evidence="1 2" key="1">
    <citation type="submission" date="2019-09" db="EMBL/GenBank/DDBJ databases">
        <title>Screening of Novel Bioactive Compounds from Soil-Associated.</title>
        <authorList>
            <person name="Zhao S."/>
        </authorList>
    </citation>
    <scope>NUCLEOTIDE SEQUENCE [LARGE SCALE GENOMIC DNA]</scope>
    <source>
        <strain evidence="1 2">HIT-DPA4</strain>
    </source>
</reference>
<evidence type="ECO:0000313" key="2">
    <source>
        <dbReference type="Proteomes" id="UP000442707"/>
    </source>
</evidence>